<dbReference type="GeneID" id="5132579"/>
<keyword evidence="2" id="KW-1185">Reference proteome</keyword>
<dbReference type="RefSeq" id="YP_241078.1">
    <property type="nucleotide sequence ID" value="NC_007066.1"/>
</dbReference>
<accession>Q4Z9J8</accession>
<reference evidence="1 2" key="1">
    <citation type="journal article" date="2005" name="Proc. Natl. Acad. Sci. U.S.A.">
        <title>The complete genomes and proteomes of 27 Staphylococcus aureus bacteriophages.</title>
        <authorList>
            <person name="Kwan T."/>
            <person name="Liu J."/>
            <person name="Dubow M."/>
            <person name="Gros P."/>
            <person name="Pelletier J."/>
        </authorList>
    </citation>
    <scope>NUCLEOTIDE SEQUENCE</scope>
</reference>
<name>Q4Z9J8_9CAUD</name>
<dbReference type="KEGG" id="vg:5132579"/>
<sequence length="45" mass="5483">MIIKEEVTKSILNLIEKKEKIFLYMVIRVEDVYNQKVMLKKKLKN</sequence>
<dbReference type="Proteomes" id="UP000001540">
    <property type="component" value="Segment"/>
</dbReference>
<protein>
    <submittedName>
        <fullName evidence="1">ORF309</fullName>
    </submittedName>
</protein>
<organism evidence="1 2">
    <name type="scientific">Staphylococcus phage G1</name>
    <dbReference type="NCBI Taxonomy" id="2908166"/>
    <lineage>
        <taxon>Viruses</taxon>
        <taxon>Duplodnaviria</taxon>
        <taxon>Heunggongvirae</taxon>
        <taxon>Uroviricota</taxon>
        <taxon>Caudoviricetes</taxon>
        <taxon>Herelleviridae</taxon>
        <taxon>Twortvirinae</taxon>
        <taxon>Kayvirus</taxon>
        <taxon>Kayvirus G1</taxon>
    </lineage>
</organism>
<evidence type="ECO:0000313" key="2">
    <source>
        <dbReference type="Proteomes" id="UP000001540"/>
    </source>
</evidence>
<evidence type="ECO:0000313" key="1">
    <source>
        <dbReference type="EMBL" id="AAX92288.1"/>
    </source>
</evidence>
<proteinExistence type="predicted"/>
<dbReference type="EMBL" id="AY954969">
    <property type="protein sequence ID" value="AAX92288.1"/>
    <property type="molecule type" value="Genomic_DNA"/>
</dbReference>